<protein>
    <submittedName>
        <fullName evidence="2">Uncharacterized protein (DUF1330 family)</fullName>
    </submittedName>
</protein>
<comment type="caution">
    <text evidence="2">The sequence shown here is derived from an EMBL/GenBank/DDBJ whole genome shotgun (WGS) entry which is preliminary data.</text>
</comment>
<accession>A0A7W8IJY9</accession>
<proteinExistence type="predicted"/>
<keyword evidence="3" id="KW-1185">Reference proteome</keyword>
<dbReference type="EMBL" id="JACHDY010000004">
    <property type="protein sequence ID" value="MBB5318454.1"/>
    <property type="molecule type" value="Genomic_DNA"/>
</dbReference>
<reference evidence="2" key="1">
    <citation type="submission" date="2020-08" db="EMBL/GenBank/DDBJ databases">
        <title>Genomic Encyclopedia of Type Strains, Phase IV (KMG-V): Genome sequencing to study the core and pangenomes of soil and plant-associated prokaryotes.</title>
        <authorList>
            <person name="Whitman W."/>
        </authorList>
    </citation>
    <scope>NUCLEOTIDE SEQUENCE [LARGE SCALE GENOMIC DNA]</scope>
    <source>
        <strain evidence="2">M8UP27</strain>
    </source>
</reference>
<dbReference type="AlphaFoldDB" id="A0A7W8IJY9"/>
<dbReference type="SUPFAM" id="SSF54909">
    <property type="entry name" value="Dimeric alpha+beta barrel"/>
    <property type="match status" value="1"/>
</dbReference>
<name>A0A7W8IJY9_9BACT</name>
<dbReference type="Gene3D" id="3.30.70.100">
    <property type="match status" value="1"/>
</dbReference>
<dbReference type="Pfam" id="PF07045">
    <property type="entry name" value="DUF1330"/>
    <property type="match status" value="1"/>
</dbReference>
<feature type="domain" description="DUF1330" evidence="1">
    <location>
        <begin position="3"/>
        <end position="96"/>
    </location>
</feature>
<evidence type="ECO:0000259" key="1">
    <source>
        <dbReference type="Pfam" id="PF07045"/>
    </source>
</evidence>
<evidence type="ECO:0000313" key="2">
    <source>
        <dbReference type="EMBL" id="MBB5318454.1"/>
    </source>
</evidence>
<dbReference type="InterPro" id="IPR010753">
    <property type="entry name" value="DUF1330"/>
</dbReference>
<evidence type="ECO:0000313" key="3">
    <source>
        <dbReference type="Proteomes" id="UP000568106"/>
    </source>
</evidence>
<dbReference type="InterPro" id="IPR011008">
    <property type="entry name" value="Dimeric_a/b-barrel"/>
</dbReference>
<organism evidence="2 3">
    <name type="scientific">Tunturiibacter empetritectus</name>
    <dbReference type="NCBI Taxonomy" id="3069691"/>
    <lineage>
        <taxon>Bacteria</taxon>
        <taxon>Pseudomonadati</taxon>
        <taxon>Acidobacteriota</taxon>
        <taxon>Terriglobia</taxon>
        <taxon>Terriglobales</taxon>
        <taxon>Acidobacteriaceae</taxon>
        <taxon>Tunturiibacter</taxon>
    </lineage>
</organism>
<dbReference type="Proteomes" id="UP000568106">
    <property type="component" value="Unassembled WGS sequence"/>
</dbReference>
<sequence length="97" mass="10396">MKKGYWVVAYHTVGDEATMKSYVELAGAALAPFGARVLVSPKSEVTALEAGLKQMTVVVEFDSYADALAAYESTDYKKALDVLGSGVKRDFRIAEGA</sequence>
<gene>
    <name evidence="2" type="ORF">HDF09_003151</name>
</gene>